<organism evidence="2 4">
    <name type="scientific">Neisseria subflava</name>
    <dbReference type="NCBI Taxonomy" id="28449"/>
    <lineage>
        <taxon>Bacteria</taxon>
        <taxon>Pseudomonadati</taxon>
        <taxon>Pseudomonadota</taxon>
        <taxon>Betaproteobacteria</taxon>
        <taxon>Neisseriales</taxon>
        <taxon>Neisseriaceae</taxon>
        <taxon>Neisseria</taxon>
    </lineage>
</organism>
<dbReference type="Proteomes" id="UP001057305">
    <property type="component" value="Chromosome"/>
</dbReference>
<dbReference type="Proteomes" id="UP001057296">
    <property type="component" value="Chromosome"/>
</dbReference>
<evidence type="ECO:0000313" key="3">
    <source>
        <dbReference type="EMBL" id="UTG72297.1"/>
    </source>
</evidence>
<dbReference type="SUPFAM" id="SSF46689">
    <property type="entry name" value="Homeodomain-like"/>
    <property type="match status" value="1"/>
</dbReference>
<dbReference type="InterPro" id="IPR014875">
    <property type="entry name" value="Mor_transcription_activator"/>
</dbReference>
<dbReference type="InterPro" id="IPR009057">
    <property type="entry name" value="Homeodomain-like_sf"/>
</dbReference>
<evidence type="ECO:0000313" key="4">
    <source>
        <dbReference type="Proteomes" id="UP001057296"/>
    </source>
</evidence>
<evidence type="ECO:0000259" key="1">
    <source>
        <dbReference type="Pfam" id="PF08765"/>
    </source>
</evidence>
<reference evidence="2" key="1">
    <citation type="submission" date="2021-04" db="EMBL/GenBank/DDBJ databases">
        <title>Characterizing Neisseria spp. as novel respiratory pathobionts in bronchiectasis.</title>
        <authorList>
            <person name="Li L."/>
            <person name="Mac Aogain M."/>
            <person name="Xu T."/>
            <person name="Jaggi T.K."/>
            <person name="Chan L.Y."/>
            <person name="Keir H.R."/>
            <person name="Dicker A.J."/>
            <person name="Qu J."/>
            <person name="Liu Y."/>
            <person name="Chen H.S."/>
            <person name="Koh M.S."/>
            <person name="Ong T.H."/>
            <person name="Lim A.Y.H."/>
            <person name="Abisheganaden J."/>
            <person name="Low T.B."/>
            <person name="Oliver B.G."/>
            <person name="Tan N.S."/>
            <person name="Fang M."/>
            <person name="Chalmers J.D."/>
            <person name="Chotirmall S.H."/>
        </authorList>
    </citation>
    <scope>NUCLEOTIDE SEQUENCE</scope>
    <source>
        <strain evidence="3">TT0073</strain>
        <strain evidence="2">TT0077</strain>
    </source>
</reference>
<name>A0A9X9N243_NEISU</name>
<dbReference type="EMBL" id="CP073115">
    <property type="protein sequence ID" value="UTG70776.1"/>
    <property type="molecule type" value="Genomic_DNA"/>
</dbReference>
<dbReference type="RefSeq" id="WP_079453739.1">
    <property type="nucleotide sequence ID" value="NZ_CP073115.1"/>
</dbReference>
<gene>
    <name evidence="2" type="ORF">KCG54_05685</name>
    <name evidence="3" type="ORF">KCG56_02220</name>
</gene>
<dbReference type="PANTHER" id="PTHR37812:SF1">
    <property type="entry name" value="MU-LIKE PROPHAGE FLUMU PROTEIN C"/>
    <property type="match status" value="1"/>
</dbReference>
<dbReference type="AlphaFoldDB" id="A0A9X9N243"/>
<accession>A0A9X9N243</accession>
<dbReference type="InterPro" id="IPR052411">
    <property type="entry name" value="c-mor_Regulatory_Protein"/>
</dbReference>
<proteinExistence type="predicted"/>
<protein>
    <submittedName>
        <fullName evidence="2">Transcriptional regulator</fullName>
    </submittedName>
</protein>
<dbReference type="Gene3D" id="1.10.10.60">
    <property type="entry name" value="Homeodomain-like"/>
    <property type="match status" value="1"/>
</dbReference>
<dbReference type="EMBL" id="CP073116">
    <property type="protein sequence ID" value="UTG72297.1"/>
    <property type="molecule type" value="Genomic_DNA"/>
</dbReference>
<dbReference type="Pfam" id="PF08765">
    <property type="entry name" value="Mor"/>
    <property type="match status" value="1"/>
</dbReference>
<feature type="domain" description="Mor transcription activator" evidence="1">
    <location>
        <begin position="5"/>
        <end position="112"/>
    </location>
</feature>
<sequence>MADERVPELVTDLEDQMSACLCSELPMLDKTQAKVVSKKVARFITDNWGGQLIYIPKNHIGKVSERDQQVYREFNGKNHAALSKKFDLTVQQIYRIVKAVGDAERSKRQTDLFG</sequence>
<dbReference type="PANTHER" id="PTHR37812">
    <property type="entry name" value="MU-LIKE PROPHAGE FLUMU PROTEIN C"/>
    <property type="match status" value="1"/>
</dbReference>
<evidence type="ECO:0000313" key="2">
    <source>
        <dbReference type="EMBL" id="UTG70776.1"/>
    </source>
</evidence>